<sequence length="531" mass="57877">MTAALTTETKPEAHTETTKTKKIPHVLVILDGFGHRDEVADNAILAAKTPHIDAIKAKHPHGLISGSGEDVGLPDGQMGNSEVGHMSLGSGRVLYQDFTRIAKDIREGTFFEHPVLTKAVDDALANKGAVHVMGLLSDGGVHSHEDHLVAMCQLAAQRGATVYVHAFLDGRDTPPKSADKSLAKMQAVLDAVSTPEHPARIVSLCGRYYAMDRDERWDRVELAYRLLTEGVATRHADTAEAGLELAYAADEKDEFVKPTSIGAPVHIQDGDSVVFMNFRADRARELTRAFVEDDFAGFSRKARPQLANFVMLTRYSAKINAPIAYLPLETHNSLGEYLSTLGKTQLRISETEKYAHVTFFFSGGREDLYDGEKRILIKSPDVATYDLKPEMSAFEVTDELVTAIESGAYDVLIVNFANGDMVGHTGVFSAAVKAVEALDLCVGRVYDAVIKSHGHMLITADHGNVEQMMDYDSGQVHTQHTTEHVPLIYVGDEQVQVRTGGILADVAPTILTLMHLPIPAEMTGKTLLTPV</sequence>
<dbReference type="CDD" id="cd16010">
    <property type="entry name" value="iPGM"/>
    <property type="match status" value="1"/>
</dbReference>
<evidence type="ECO:0000259" key="14">
    <source>
        <dbReference type="Pfam" id="PF01676"/>
    </source>
</evidence>
<feature type="binding site" evidence="9 12">
    <location>
        <position position="213"/>
    </location>
    <ligand>
        <name>substrate</name>
    </ligand>
</feature>
<feature type="binding site" evidence="9 13">
    <location>
        <position position="480"/>
    </location>
    <ligand>
        <name>Mn(2+)</name>
        <dbReference type="ChEBI" id="CHEBI:29035"/>
        <label>1</label>
    </ligand>
</feature>
<dbReference type="GO" id="GO:0030145">
    <property type="term" value="F:manganese ion binding"/>
    <property type="evidence" value="ECO:0007669"/>
    <property type="project" value="UniProtKB-UniRule"/>
</dbReference>
<dbReference type="GO" id="GO:0004619">
    <property type="term" value="F:phosphoglycerate mutase activity"/>
    <property type="evidence" value="ECO:0007669"/>
    <property type="project" value="UniProtKB-UniRule"/>
</dbReference>
<feature type="active site" description="Phosphoserine intermediate" evidence="9 11">
    <location>
        <position position="81"/>
    </location>
</feature>
<evidence type="ECO:0000256" key="8">
    <source>
        <dbReference type="ARBA" id="ARBA00023235"/>
    </source>
</evidence>
<dbReference type="KEGG" id="mbah:HYN46_15830"/>
<keyword evidence="8 9" id="KW-0413">Isomerase</keyword>
<comment type="subunit">
    <text evidence="9">Monomer.</text>
</comment>
<keyword evidence="7 9" id="KW-0464">Manganese</keyword>
<feature type="binding site" evidence="9 12">
    <location>
        <begin position="171"/>
        <end position="172"/>
    </location>
    <ligand>
        <name>substrate</name>
    </ligand>
</feature>
<evidence type="ECO:0000313" key="17">
    <source>
        <dbReference type="Proteomes" id="UP000253940"/>
    </source>
</evidence>
<reference evidence="16 17" key="1">
    <citation type="submission" date="2018-07" db="EMBL/GenBank/DDBJ databases">
        <title>Genome sequencing of Moraxellaceae gen. HYN0046.</title>
        <authorList>
            <person name="Kim M."/>
            <person name="Yi H."/>
        </authorList>
    </citation>
    <scope>NUCLEOTIDE SEQUENCE [LARGE SCALE GENOMIC DNA]</scope>
    <source>
        <strain evidence="16 17">HYN0046</strain>
    </source>
</reference>
<dbReference type="RefSeq" id="WP_114900289.1">
    <property type="nucleotide sequence ID" value="NZ_CP031222.1"/>
</dbReference>
<proteinExistence type="inferred from homology"/>
<keyword evidence="17" id="KW-1185">Reference proteome</keyword>
<feature type="binding site" evidence="9 13">
    <location>
        <position position="31"/>
    </location>
    <ligand>
        <name>Mn(2+)</name>
        <dbReference type="ChEBI" id="CHEBI:29035"/>
        <label>2</label>
    </ligand>
</feature>
<evidence type="ECO:0000256" key="2">
    <source>
        <dbReference type="ARBA" id="ARBA00002315"/>
    </source>
</evidence>
<comment type="similarity">
    <text evidence="4 9">Belongs to the BPG-independent phosphoglycerate mutase family.</text>
</comment>
<dbReference type="InterPro" id="IPR005995">
    <property type="entry name" value="Pgm_bpd_ind"/>
</dbReference>
<dbReference type="PANTHER" id="PTHR31637">
    <property type="entry name" value="2,3-BISPHOSPHOGLYCERATE-INDEPENDENT PHOSPHOGLYCERATE MUTASE"/>
    <property type="match status" value="1"/>
</dbReference>
<dbReference type="AlphaFoldDB" id="A0A345PA72"/>
<dbReference type="PANTHER" id="PTHR31637:SF0">
    <property type="entry name" value="2,3-BISPHOSPHOGLYCERATE-INDEPENDENT PHOSPHOGLYCERATE MUTASE"/>
    <property type="match status" value="1"/>
</dbReference>
<feature type="domain" description="Metalloenzyme" evidence="14">
    <location>
        <begin position="24"/>
        <end position="516"/>
    </location>
</feature>
<evidence type="ECO:0000256" key="11">
    <source>
        <dbReference type="PIRSR" id="PIRSR001492-1"/>
    </source>
</evidence>
<feature type="binding site" evidence="9 12">
    <location>
        <begin position="279"/>
        <end position="282"/>
    </location>
    <ligand>
        <name>substrate</name>
    </ligand>
</feature>
<dbReference type="Gene3D" id="3.40.1450.10">
    <property type="entry name" value="BPG-independent phosphoglycerate mutase, domain B"/>
    <property type="match status" value="1"/>
</dbReference>
<accession>A0A345PA72</accession>
<comment type="pathway">
    <text evidence="3 9">Carbohydrate degradation; glycolysis; pyruvate from D-glyceraldehyde 3-phosphate: step 3/5.</text>
</comment>
<dbReference type="OrthoDB" id="9800863at2"/>
<evidence type="ECO:0000256" key="4">
    <source>
        <dbReference type="ARBA" id="ARBA00008819"/>
    </source>
</evidence>
<name>A0A345PA72_9GAMM</name>
<dbReference type="SUPFAM" id="SSF53649">
    <property type="entry name" value="Alkaline phosphatase-like"/>
    <property type="match status" value="1"/>
</dbReference>
<evidence type="ECO:0000256" key="7">
    <source>
        <dbReference type="ARBA" id="ARBA00023211"/>
    </source>
</evidence>
<evidence type="ECO:0000256" key="10">
    <source>
        <dbReference type="NCBIfam" id="TIGR01307"/>
    </source>
</evidence>
<evidence type="ECO:0000313" key="16">
    <source>
        <dbReference type="EMBL" id="AXI04181.1"/>
    </source>
</evidence>
<evidence type="ECO:0000256" key="12">
    <source>
        <dbReference type="PIRSR" id="PIRSR001492-2"/>
    </source>
</evidence>
<feature type="binding site" evidence="9 13">
    <location>
        <position position="461"/>
    </location>
    <ligand>
        <name>Mn(2+)</name>
        <dbReference type="ChEBI" id="CHEBI:29035"/>
        <label>2</label>
    </ligand>
</feature>
<feature type="binding site" evidence="9 13">
    <location>
        <position position="462"/>
    </location>
    <ligand>
        <name>Mn(2+)</name>
        <dbReference type="ChEBI" id="CHEBI:29035"/>
        <label>2</label>
    </ligand>
</feature>
<dbReference type="Gene3D" id="3.40.720.10">
    <property type="entry name" value="Alkaline Phosphatase, subunit A"/>
    <property type="match status" value="1"/>
</dbReference>
<dbReference type="Pfam" id="PF06415">
    <property type="entry name" value="iPGM_N"/>
    <property type="match status" value="1"/>
</dbReference>
<dbReference type="GO" id="GO:0006096">
    <property type="term" value="P:glycolytic process"/>
    <property type="evidence" value="ECO:0007669"/>
    <property type="project" value="UniProtKB-UniRule"/>
</dbReference>
<evidence type="ECO:0000256" key="3">
    <source>
        <dbReference type="ARBA" id="ARBA00004798"/>
    </source>
</evidence>
<feature type="binding site" evidence="9 13">
    <location>
        <position position="424"/>
    </location>
    <ligand>
        <name>Mn(2+)</name>
        <dbReference type="ChEBI" id="CHEBI:29035"/>
        <label>1</label>
    </ligand>
</feature>
<feature type="binding site" evidence="9 13">
    <location>
        <position position="81"/>
    </location>
    <ligand>
        <name>Mn(2+)</name>
        <dbReference type="ChEBI" id="CHEBI:29035"/>
        <label>2</label>
    </ligand>
</feature>
<dbReference type="FunFam" id="3.40.1450.10:FF:000002">
    <property type="entry name" value="2,3-bisphosphoglycerate-independent phosphoglycerate mutase"/>
    <property type="match status" value="1"/>
</dbReference>
<evidence type="ECO:0000256" key="6">
    <source>
        <dbReference type="ARBA" id="ARBA00023152"/>
    </source>
</evidence>
<dbReference type="PIRSF" id="PIRSF001492">
    <property type="entry name" value="IPGAM"/>
    <property type="match status" value="1"/>
</dbReference>
<evidence type="ECO:0000256" key="13">
    <source>
        <dbReference type="PIRSR" id="PIRSR001492-3"/>
    </source>
</evidence>
<keyword evidence="6 9" id="KW-0324">Glycolysis</keyword>
<dbReference type="InterPro" id="IPR017850">
    <property type="entry name" value="Alkaline_phosphatase_core_sf"/>
</dbReference>
<dbReference type="InterPro" id="IPR036646">
    <property type="entry name" value="PGAM_B_sf"/>
</dbReference>
<comment type="cofactor">
    <cofactor evidence="9">
        <name>Mn(2+)</name>
        <dbReference type="ChEBI" id="CHEBI:29035"/>
    </cofactor>
    <text evidence="9">Binds 2 manganese ions per subunit.</text>
</comment>
<evidence type="ECO:0000256" key="5">
    <source>
        <dbReference type="ARBA" id="ARBA00022723"/>
    </source>
</evidence>
<dbReference type="InterPro" id="IPR006124">
    <property type="entry name" value="Metalloenzyme"/>
</dbReference>
<feature type="binding site" evidence="9 12">
    <location>
        <position position="142"/>
    </location>
    <ligand>
        <name>substrate</name>
    </ligand>
</feature>
<feature type="domain" description="BPG-independent PGAM N-terminal" evidence="15">
    <location>
        <begin position="101"/>
        <end position="316"/>
    </location>
</feature>
<comment type="catalytic activity">
    <reaction evidence="1 9">
        <text>(2R)-2-phosphoglycerate = (2R)-3-phosphoglycerate</text>
        <dbReference type="Rhea" id="RHEA:15901"/>
        <dbReference type="ChEBI" id="CHEBI:58272"/>
        <dbReference type="ChEBI" id="CHEBI:58289"/>
        <dbReference type="EC" id="5.4.2.12"/>
    </reaction>
</comment>
<evidence type="ECO:0000259" key="15">
    <source>
        <dbReference type="Pfam" id="PF06415"/>
    </source>
</evidence>
<protein>
    <recommendedName>
        <fullName evidence="9 10">2,3-bisphosphoglycerate-independent phosphoglycerate mutase</fullName>
        <shortName evidence="9">BPG-independent PGAM</shortName>
        <shortName evidence="9">Phosphoglyceromutase</shortName>
        <shortName evidence="9">iPGM</shortName>
        <ecNumber evidence="9 10">5.4.2.12</ecNumber>
    </recommendedName>
</protein>
<organism evidence="16 17">
    <name type="scientific">Aquirhabdus parva</name>
    <dbReference type="NCBI Taxonomy" id="2283318"/>
    <lineage>
        <taxon>Bacteria</taxon>
        <taxon>Pseudomonadati</taxon>
        <taxon>Pseudomonadota</taxon>
        <taxon>Gammaproteobacteria</taxon>
        <taxon>Moraxellales</taxon>
        <taxon>Moraxellaceae</taxon>
        <taxon>Aquirhabdus</taxon>
    </lineage>
</organism>
<dbReference type="UniPathway" id="UPA00109">
    <property type="reaction ID" value="UER00186"/>
</dbReference>
<dbReference type="SUPFAM" id="SSF64158">
    <property type="entry name" value="2,3-Bisphosphoglycerate-independent phosphoglycerate mutase, substrate-binding domain"/>
    <property type="match status" value="1"/>
</dbReference>
<feature type="binding site" evidence="9 13">
    <location>
        <position position="420"/>
    </location>
    <ligand>
        <name>Mn(2+)</name>
        <dbReference type="ChEBI" id="CHEBI:29035"/>
        <label>1</label>
    </ligand>
</feature>
<dbReference type="EC" id="5.4.2.12" evidence="9 10"/>
<dbReference type="GO" id="GO:0005829">
    <property type="term" value="C:cytosol"/>
    <property type="evidence" value="ECO:0007669"/>
    <property type="project" value="TreeGrafter"/>
</dbReference>
<dbReference type="InterPro" id="IPR011258">
    <property type="entry name" value="BPG-indep_PGM_N"/>
</dbReference>
<keyword evidence="5 9" id="KW-0479">Metal-binding</keyword>
<dbReference type="Proteomes" id="UP000253940">
    <property type="component" value="Chromosome"/>
</dbReference>
<comment type="function">
    <text evidence="2 9">Catalyzes the interconversion of 2-phosphoglycerate and 3-phosphoglycerate.</text>
</comment>
<dbReference type="NCBIfam" id="TIGR01307">
    <property type="entry name" value="pgm_bpd_ind"/>
    <property type="match status" value="1"/>
</dbReference>
<evidence type="ECO:0000256" key="9">
    <source>
        <dbReference type="HAMAP-Rule" id="MF_01038"/>
    </source>
</evidence>
<gene>
    <name evidence="9" type="primary">gpmI</name>
    <name evidence="16" type="ORF">HYN46_15830</name>
</gene>
<dbReference type="Pfam" id="PF01676">
    <property type="entry name" value="Metalloenzyme"/>
    <property type="match status" value="1"/>
</dbReference>
<feature type="binding site" evidence="9 12">
    <location>
        <position position="207"/>
    </location>
    <ligand>
        <name>substrate</name>
    </ligand>
</feature>
<feature type="binding site" evidence="9 12">
    <location>
        <position position="353"/>
    </location>
    <ligand>
        <name>substrate</name>
    </ligand>
</feature>
<dbReference type="GO" id="GO:0006007">
    <property type="term" value="P:glucose catabolic process"/>
    <property type="evidence" value="ECO:0007669"/>
    <property type="project" value="InterPro"/>
</dbReference>
<dbReference type="HAMAP" id="MF_01038">
    <property type="entry name" value="GpmI"/>
    <property type="match status" value="1"/>
</dbReference>
<dbReference type="EMBL" id="CP031222">
    <property type="protein sequence ID" value="AXI04181.1"/>
    <property type="molecule type" value="Genomic_DNA"/>
</dbReference>
<evidence type="ECO:0000256" key="1">
    <source>
        <dbReference type="ARBA" id="ARBA00000370"/>
    </source>
</evidence>